<comment type="caution">
    <text evidence="1">The sequence shown here is derived from an EMBL/GenBank/DDBJ whole genome shotgun (WGS) entry which is preliminary data.</text>
</comment>
<dbReference type="RefSeq" id="WP_109076623.1">
    <property type="nucleotide sequence ID" value="NZ_QEYH01000009.1"/>
</dbReference>
<keyword evidence="1" id="KW-0378">Hydrolase</keyword>
<dbReference type="Proteomes" id="UP000245014">
    <property type="component" value="Unassembled WGS sequence"/>
</dbReference>
<dbReference type="STRING" id="28200.GCA_001572935_01234"/>
<dbReference type="AlphaFoldDB" id="A0A2U2C023"/>
<dbReference type="GO" id="GO:0016787">
    <property type="term" value="F:hydrolase activity"/>
    <property type="evidence" value="ECO:0007669"/>
    <property type="project" value="UniProtKB-KW"/>
</dbReference>
<evidence type="ECO:0000313" key="1">
    <source>
        <dbReference type="EMBL" id="PWE20976.1"/>
    </source>
</evidence>
<dbReference type="Pfam" id="PF13487">
    <property type="entry name" value="HD_5"/>
    <property type="match status" value="1"/>
</dbReference>
<proteinExistence type="predicted"/>
<sequence length="313" mass="36291">MDKKRQMAFNLNNFLLAFSEILNSKKVAYIALNLALKYDFSQEKLSDLCSCALICDLKKDDIKEFDFLNSSHLEDKTFLDIVNLSSTICKNFDFSDDILNQKLSCIEFVKNLKIEDKLKDSFFDISKKLSFWLDLQNDSEILIFIYSNLADFTKALDFEDILKMTTIFHKLQNPNSQILKYSFTLADYFNFEHKDKQIFLIASSLQNVAKLYKYENIEEIYSYHTKRVLNQIMGFNDICSLCFKVEENLDGTGVFGLVAKDLSFKDRLLICLVKYNNLKESNSHKEAINILKKESEDGKIDKSIVEVLGEILA</sequence>
<dbReference type="EMBL" id="QEYI01000005">
    <property type="protein sequence ID" value="PWE20976.1"/>
    <property type="molecule type" value="Genomic_DNA"/>
</dbReference>
<evidence type="ECO:0000313" key="2">
    <source>
        <dbReference type="Proteomes" id="UP000245014"/>
    </source>
</evidence>
<name>A0A2U2C023_9BACT</name>
<accession>A0A2U2C023</accession>
<organism evidence="1 2">
    <name type="scientific">Aliarcobacter skirrowii</name>
    <dbReference type="NCBI Taxonomy" id="28200"/>
    <lineage>
        <taxon>Bacteria</taxon>
        <taxon>Pseudomonadati</taxon>
        <taxon>Campylobacterota</taxon>
        <taxon>Epsilonproteobacteria</taxon>
        <taxon>Campylobacterales</taxon>
        <taxon>Arcobacteraceae</taxon>
        <taxon>Aliarcobacter</taxon>
    </lineage>
</organism>
<gene>
    <name evidence="1" type="ORF">DF188_07290</name>
</gene>
<protein>
    <submittedName>
        <fullName evidence="1">Phosphohydrolase</fullName>
    </submittedName>
</protein>
<reference evidence="1 2" key="1">
    <citation type="submission" date="2018-05" db="EMBL/GenBank/DDBJ databases">
        <title>Antimicrobial susceptibility testing and genomic analysis of Arcobacter skirrowii strains and one Arcobacter butzleri isolated from German poultry farms.</title>
        <authorList>
            <person name="Haenel I."/>
            <person name="Hotzel H."/>
            <person name="Tomaso H."/>
            <person name="Busch A."/>
        </authorList>
    </citation>
    <scope>NUCLEOTIDE SEQUENCE [LARGE SCALE GENOMIC DNA]</scope>
    <source>
        <strain evidence="2">v</strain>
    </source>
</reference>